<evidence type="ECO:0000259" key="24">
    <source>
        <dbReference type="PROSITE" id="PS51874"/>
    </source>
</evidence>
<comment type="function">
    <text evidence="2">Thiol protease that cleaves the RNA1 and RNA2 polyproteins.</text>
</comment>
<keyword evidence="17" id="KW-0472">Membrane</keyword>
<dbReference type="RefSeq" id="YP_008400121.1">
    <property type="nucleotide sequence ID" value="NC_022004.1"/>
</dbReference>
<keyword evidence="17" id="KW-1133">Transmembrane helix</keyword>
<organism evidence="25 26">
    <name type="scientific">Broad bean true mosaic virus</name>
    <dbReference type="NCBI Taxonomy" id="649890"/>
    <lineage>
        <taxon>Viruses</taxon>
        <taxon>Riboviria</taxon>
        <taxon>Orthornavirae</taxon>
        <taxon>Pisuviricota</taxon>
        <taxon>Pisoniviricetes</taxon>
        <taxon>Picornavirales</taxon>
        <taxon>Secoviridae</taxon>
        <taxon>Comovirinae</taxon>
        <taxon>Comovirus</taxon>
        <taxon>Comovirus fabae</taxon>
    </lineage>
</organism>
<dbReference type="Proteomes" id="UP000201131">
    <property type="component" value="Genome"/>
</dbReference>
<evidence type="ECO:0000256" key="21">
    <source>
        <dbReference type="ARBA" id="ARBA00045667"/>
    </source>
</evidence>
<evidence type="ECO:0000256" key="2">
    <source>
        <dbReference type="ARBA" id="ARBA00003602"/>
    </source>
</evidence>
<keyword evidence="16" id="KW-0693">Viral RNA replication</keyword>
<comment type="function">
    <text evidence="1">Plays a role in RNA replication. It is covalently linked to the 5'terminus of both viral single-stranded RNA1 and RNA2 molecules.</text>
</comment>
<dbReference type="GO" id="GO:0006351">
    <property type="term" value="P:DNA-templated transcription"/>
    <property type="evidence" value="ECO:0007669"/>
    <property type="project" value="InterPro"/>
</dbReference>
<evidence type="ECO:0000256" key="14">
    <source>
        <dbReference type="ARBA" id="ARBA00022807"/>
    </source>
</evidence>
<reference evidence="25 26" key="1">
    <citation type="journal article" date="2010" name="Arch. Virol.">
        <title>Complete genome sequence of broad bean true mosaic virus.</title>
        <authorList>
            <person name="Petrzik K."/>
        </authorList>
    </citation>
    <scope>NUCLEOTIDE SEQUENCE [LARGE SCALE GENOMIC DNA]</scope>
    <source>
        <strain evidence="25">EV-11</strain>
    </source>
</reference>
<keyword evidence="7" id="KW-0696">RNA-directed RNA polymerase</keyword>
<evidence type="ECO:0000256" key="12">
    <source>
        <dbReference type="ARBA" id="ARBA00022741"/>
    </source>
</evidence>
<proteinExistence type="predicted"/>
<evidence type="ECO:0000256" key="5">
    <source>
        <dbReference type="ARBA" id="ARBA00004379"/>
    </source>
</evidence>
<keyword evidence="10" id="KW-0812">Transmembrane</keyword>
<dbReference type="InterPro" id="IPR001205">
    <property type="entry name" value="RNA-dir_pol_C"/>
</dbReference>
<dbReference type="GO" id="GO:0039694">
    <property type="term" value="P:viral RNA genome replication"/>
    <property type="evidence" value="ECO:0007669"/>
    <property type="project" value="InterPro"/>
</dbReference>
<dbReference type="GO" id="GO:0044220">
    <property type="term" value="C:host cell perinuclear region of cytoplasm"/>
    <property type="evidence" value="ECO:0007669"/>
    <property type="project" value="UniProtKB-SubCell"/>
</dbReference>
<dbReference type="GO" id="GO:0005524">
    <property type="term" value="F:ATP binding"/>
    <property type="evidence" value="ECO:0007669"/>
    <property type="project" value="UniProtKB-KW"/>
</dbReference>
<evidence type="ECO:0000313" key="26">
    <source>
        <dbReference type="Proteomes" id="UP000201131"/>
    </source>
</evidence>
<feature type="domain" description="Peptidase C3" evidence="24">
    <location>
        <begin position="937"/>
        <end position="1143"/>
    </location>
</feature>
<keyword evidence="12" id="KW-0547">Nucleotide-binding</keyword>
<evidence type="ECO:0000256" key="15">
    <source>
        <dbReference type="ARBA" id="ARBA00022840"/>
    </source>
</evidence>
<dbReference type="EMBL" id="GU810903">
    <property type="protein sequence ID" value="ADI60054.1"/>
    <property type="molecule type" value="Genomic_RNA"/>
</dbReference>
<dbReference type="InterPro" id="IPR007094">
    <property type="entry name" value="RNA-dir_pol_PSvirus"/>
</dbReference>
<evidence type="ECO:0000256" key="3">
    <source>
        <dbReference type="ARBA" id="ARBA00003682"/>
    </source>
</evidence>
<sequence length="1863" mass="210218">MYTLVFKAGQSVAEIISQVRCNEFMQHVVWYSKDEECHVEDITYTSAMNKVKKDVGLVAISCVALALEINSGVLCDIEYPAVEFLYERFTVHCYYLTSHKHGYRDLMEFNKAMFLKHLNAELTLTGELPVLEKIPVMEAQGLKNFVSGVANWIPLKIKGMVGWTVDAILDSFRNYFNKLIEEKIPMAARVCSWVTTVWAKLVEWIKSSKEAMVAFFAGCEELLTWGLATMVAACALGVLEQILLHTNIISESYNLAEMFLQTGVVAVACYNFHSASRGFAELMRILGVTVAAVSLVIARSFSHRHGTKKITTAQGPIDMLETISNSLGASSQASLVTVGRSCTAINAIATSVGHLKNFAGKILSLLRDFAWENLGLEARFLTDASLIFGEDVDGWLKGISALKDAFIAKSYCNQDEMLEMNILLERGYTMRKSMVAQMRITPAISNMILKGIEDLEKLHRTSSVQGVKGVRKMPFTIFCHGGSRCGKSLLVNKLVCDFQEKLGLGEDTAYARNMNDPYWSGYRRQPIVTVDDFGAVRGDISAEAQLINLVSSSPYPLSMASIEEKGMAFDSQFIFCSTNFLEVDPEAGVRDDIAFKNRRHILVTVSLKQGEEYNPNDFTSNQIYEVKKFVHDRYQIIHRFESYSDFLAFCFTKHEQHVEEQNANLVGLMRKSVFSSHFGKFEQILQLGTFLSDAPNLMAQAQALTAEEEYYHLYSVPRGNTYFHVAANLRKEIQCWEGPVLDSEKEVVLRDSENKLIGAYEFLLLSKELNVVIHNHLQELVCVDNYDRNLNFVGTIVDAHYHQQLVGNIASLKPWHRAILYGIGCLMERTKKATWYETMWNSIKEVLYTAYKTEIADWPVPLKVIVGIVLAGVAGSAFWQVFETLKHASGGGTLVGAAMAGFSTVSAAEAQSRKPNRHDQEQHRYRNVPLTRRNWATAQMSLHQSSVAIMSKCNATFVMGSSHIQITLVPGRRFIGYSHFFKMLGNYSRMVRIVTDKRSYYHHYQPENMEFIKDSELCVYTSSSLEDISHSCWDLFCWDPEKDLPKKFKADFVCCKWDKNAGTYNPTYADINVSLNTEPLVIMDGEYQQKVPVSLAYKAPTITEDCGSMIIAEIGGKRKLVGIHVAGRDGEMGFAALLPPLEPIAQAQGAEKHFDFFPFVQEAQKGVSMVGTLKPGLYVPTPTKTSLVETPVEWHLETPCDKIPSVLVKGDERLKGTEHEEYDPFWSGINKYAEPMDTLDSVLLNEVAQDIVEEWFDCAGDEFDFGEVSIDEALNGIEAVDYMDRIPLATSEGFPHVLSRKNGEKGKRRFVEGDGHVVNLIPGTSVHEAYLELCKTIEHSVPELVGIECPKDEKLPMRKIFSKPKTRCFTILPMEYNILVRQLFLRFVRFIMKSRDKLSCQVGINPYSLEWSGLAARLKKNGDNILCCDYSSFDGLLSKQVMEVMANMINTLCKGDEATQRKRKNLLMACCSRIAICKDKVWKVECGIPSGFPLTVICNSIFNEILVRYYYKRILKRQNAPSFACRKFNQSVTLVTYGDDNLISVNAVIKPYFDGTKLKHEMASQGIIITDGKDKTSATLSFRKLEECDFLKRGFKKRSSVRMDSPEDENSLWAQLHYVNVNNCEQQEAYLTNLRSVLRELYMHDPKEMVDFRRKAIAQIPWIQSQDLPTSFQLREFYAEQREMNCSDPGGESDLLTSVDLLGPALIKQGRPEPVLKITEKYEVVDLAQVAYDRETTKNEVWLLFNVGYPQSSLPKGHHVVTWTVGTGRGGLPTQSWMSLNVARRESHLNKVVRTAFKEGKTIKFAVRSNVIPVNLVAFLFAVRNDIVQVDTSNAVLSNVISQSKSLNYLTDECEFAFFSARK</sequence>
<dbReference type="GO" id="GO:0006508">
    <property type="term" value="P:proteolysis"/>
    <property type="evidence" value="ECO:0007669"/>
    <property type="project" value="UniProtKB-KW"/>
</dbReference>
<evidence type="ECO:0000256" key="13">
    <source>
        <dbReference type="ARBA" id="ARBA00022801"/>
    </source>
</evidence>
<dbReference type="GO" id="GO:0033644">
    <property type="term" value="C:host cell membrane"/>
    <property type="evidence" value="ECO:0007669"/>
    <property type="project" value="UniProtKB-SubCell"/>
</dbReference>
<name>D7PPR0_9SECO</name>
<keyword evidence="9" id="KW-0808">Transferase</keyword>
<dbReference type="InterPro" id="IPR009003">
    <property type="entry name" value="Peptidase_S1_PA"/>
</dbReference>
<evidence type="ECO:0000313" key="25">
    <source>
        <dbReference type="EMBL" id="ADI60054.1"/>
    </source>
</evidence>
<keyword evidence="15" id="KW-0067">ATP-binding</keyword>
<evidence type="ECO:0000256" key="4">
    <source>
        <dbReference type="ARBA" id="ARBA00004354"/>
    </source>
</evidence>
<dbReference type="InterPro" id="IPR014759">
    <property type="entry name" value="Helicase_SF3_ssRNA_vir"/>
</dbReference>
<dbReference type="KEGG" id="vg:16536381"/>
<evidence type="ECO:0000256" key="18">
    <source>
        <dbReference type="ARBA" id="ARBA00023184"/>
    </source>
</evidence>
<evidence type="ECO:0000256" key="19">
    <source>
        <dbReference type="ARBA" id="ARBA00031919"/>
    </source>
</evidence>
<evidence type="ECO:0000256" key="17">
    <source>
        <dbReference type="ARBA" id="ARBA00022989"/>
    </source>
</evidence>
<evidence type="ECO:0000256" key="20">
    <source>
        <dbReference type="ARBA" id="ARBA00032135"/>
    </source>
</evidence>
<evidence type="ECO:0000256" key="11">
    <source>
        <dbReference type="ARBA" id="ARBA00022695"/>
    </source>
</evidence>
<dbReference type="SUPFAM" id="SSF56672">
    <property type="entry name" value="DNA/RNA polymerases"/>
    <property type="match status" value="1"/>
</dbReference>
<evidence type="ECO:0000256" key="7">
    <source>
        <dbReference type="ARBA" id="ARBA00022484"/>
    </source>
</evidence>
<dbReference type="GO" id="GO:0003723">
    <property type="term" value="F:RNA binding"/>
    <property type="evidence" value="ECO:0007669"/>
    <property type="project" value="InterPro"/>
</dbReference>
<evidence type="ECO:0000256" key="6">
    <source>
        <dbReference type="ARBA" id="ARBA00020936"/>
    </source>
</evidence>
<comment type="function">
    <text evidence="21">Down-regulates the RNA1 polyprotein processing and enhances trans-cleavage of RNA2 polyproteins. The protease cofactor and the putative helicase seem to target the replication complexes to ER membranes. Their physical association causes the membrane rearrangement of host ER that may result in formation of the small membranous vesicles that are the site of viral RNA synthesis.</text>
</comment>
<keyword evidence="8" id="KW-0645">Protease</keyword>
<evidence type="ECO:0000256" key="8">
    <source>
        <dbReference type="ARBA" id="ARBA00022670"/>
    </source>
</evidence>
<dbReference type="InterPro" id="IPR043502">
    <property type="entry name" value="DNA/RNA_pol_sf"/>
</dbReference>
<dbReference type="PROSITE" id="PS50507">
    <property type="entry name" value="RDRP_SSRNA_POS"/>
    <property type="match status" value="1"/>
</dbReference>
<dbReference type="InterPro" id="IPR043128">
    <property type="entry name" value="Rev_trsase/Diguanyl_cyclase"/>
</dbReference>
<comment type="function">
    <text evidence="3">Replicates the viral genome.</text>
</comment>
<evidence type="ECO:0000259" key="23">
    <source>
        <dbReference type="PROSITE" id="PS51218"/>
    </source>
</evidence>
<keyword evidence="14" id="KW-0788">Thiol protease</keyword>
<keyword evidence="13" id="KW-0378">Hydrolase</keyword>
<evidence type="ECO:0000256" key="1">
    <source>
        <dbReference type="ARBA" id="ARBA00002583"/>
    </source>
</evidence>
<dbReference type="PROSITE" id="PS51874">
    <property type="entry name" value="PCV_3C_PRO"/>
    <property type="match status" value="1"/>
</dbReference>
<dbReference type="Pfam" id="PF00910">
    <property type="entry name" value="RNA_helicase"/>
    <property type="match status" value="1"/>
</dbReference>
<dbReference type="GO" id="GO:0003968">
    <property type="term" value="F:RNA-directed RNA polymerase activity"/>
    <property type="evidence" value="ECO:0007669"/>
    <property type="project" value="UniProtKB-KW"/>
</dbReference>
<keyword evidence="26" id="KW-1185">Reference proteome</keyword>
<comment type="subcellular location">
    <subcellularLocation>
        <location evidence="4">Host endoplasmic reticulum</location>
    </subcellularLocation>
    <subcellularLocation>
        <location evidence="5">Host membrane</location>
        <topology evidence="5">Single-pass membrane protein</topology>
    </subcellularLocation>
</comment>
<protein>
    <recommendedName>
        <fullName evidence="6">RNA1 polyprotein</fullName>
    </recommendedName>
    <alternativeName>
        <fullName evidence="20">Genome polyprotein B</fullName>
    </alternativeName>
    <alternativeName>
        <fullName evidence="19">P1</fullName>
    </alternativeName>
</protein>
<evidence type="ECO:0000256" key="16">
    <source>
        <dbReference type="ARBA" id="ARBA00022953"/>
    </source>
</evidence>
<dbReference type="SUPFAM" id="SSF50494">
    <property type="entry name" value="Trypsin-like serine proteases"/>
    <property type="match status" value="1"/>
</dbReference>
<evidence type="ECO:0000256" key="9">
    <source>
        <dbReference type="ARBA" id="ARBA00022679"/>
    </source>
</evidence>
<dbReference type="Pfam" id="PF00680">
    <property type="entry name" value="RdRP_1"/>
    <property type="match status" value="1"/>
</dbReference>
<evidence type="ECO:0000259" key="22">
    <source>
        <dbReference type="PROSITE" id="PS50507"/>
    </source>
</evidence>
<dbReference type="Gene3D" id="3.30.70.270">
    <property type="match status" value="1"/>
</dbReference>
<dbReference type="InterPro" id="IPR004004">
    <property type="entry name" value="Helic/Pol/Pept_Calicivir-typ"/>
</dbReference>
<dbReference type="GO" id="GO:0003724">
    <property type="term" value="F:RNA helicase activity"/>
    <property type="evidence" value="ECO:0007669"/>
    <property type="project" value="InterPro"/>
</dbReference>
<keyword evidence="11" id="KW-0548">Nucleotidyltransferase</keyword>
<dbReference type="Gene3D" id="2.40.10.10">
    <property type="entry name" value="Trypsin-like serine proteases"/>
    <property type="match status" value="1"/>
</dbReference>
<dbReference type="PROSITE" id="PS51218">
    <property type="entry name" value="SF3_HELICASE_2"/>
    <property type="match status" value="1"/>
</dbReference>
<feature type="domain" description="RdRp catalytic" evidence="22">
    <location>
        <begin position="1423"/>
        <end position="1553"/>
    </location>
</feature>
<dbReference type="GO" id="GO:0044165">
    <property type="term" value="C:host cell endoplasmic reticulum"/>
    <property type="evidence" value="ECO:0007669"/>
    <property type="project" value="UniProtKB-SubCell"/>
</dbReference>
<dbReference type="PRINTS" id="PR00918">
    <property type="entry name" value="CALICVIRUSNS"/>
</dbReference>
<dbReference type="InterPro" id="IPR043504">
    <property type="entry name" value="Peptidase_S1_PA_chymotrypsin"/>
</dbReference>
<feature type="domain" description="SF3 helicase" evidence="23">
    <location>
        <begin position="455"/>
        <end position="620"/>
    </location>
</feature>
<evidence type="ECO:0000256" key="10">
    <source>
        <dbReference type="ARBA" id="ARBA00022692"/>
    </source>
</evidence>
<dbReference type="GeneID" id="16536381"/>
<keyword evidence="18" id="KW-1038">Host endoplasmic reticulum</keyword>
<dbReference type="InterPro" id="IPR000605">
    <property type="entry name" value="Helicase_SF3_ssDNA/RNA_vir"/>
</dbReference>
<accession>D7PPR0</accession>
<dbReference type="InterPro" id="IPR044067">
    <property type="entry name" value="PCV_3C_PRO"/>
</dbReference>
<dbReference type="GO" id="GO:0004197">
    <property type="term" value="F:cysteine-type endopeptidase activity"/>
    <property type="evidence" value="ECO:0007669"/>
    <property type="project" value="InterPro"/>
</dbReference>